<dbReference type="SUPFAM" id="SSF50969">
    <property type="entry name" value="YVTN repeat-like/Quinoprotein amine dehydrogenase"/>
    <property type="match status" value="1"/>
</dbReference>
<reference evidence="1 2" key="1">
    <citation type="submission" date="2015-05" db="EMBL/GenBank/DDBJ databases">
        <title>Genome sequencing and analysis of members of genus Stenotrophomonas.</title>
        <authorList>
            <person name="Patil P.P."/>
            <person name="Midha S."/>
            <person name="Patil P.B."/>
        </authorList>
    </citation>
    <scope>NUCLEOTIDE SEQUENCE [LARGE SCALE GENOMIC DNA]</scope>
    <source>
        <strain evidence="1 2">DSM 18941</strain>
    </source>
</reference>
<evidence type="ECO:0000313" key="2">
    <source>
        <dbReference type="Proteomes" id="UP000051863"/>
    </source>
</evidence>
<dbReference type="InterPro" id="IPR011044">
    <property type="entry name" value="Quino_amine_DH_bsu"/>
</dbReference>
<protein>
    <submittedName>
        <fullName evidence="1">Uncharacterized protein</fullName>
    </submittedName>
</protein>
<dbReference type="Proteomes" id="UP000051863">
    <property type="component" value="Unassembled WGS sequence"/>
</dbReference>
<dbReference type="EMBL" id="LDJJ01000020">
    <property type="protein sequence ID" value="KRG68677.1"/>
    <property type="molecule type" value="Genomic_DNA"/>
</dbReference>
<accession>A0A0R0CGM5</accession>
<dbReference type="InterPro" id="IPR051200">
    <property type="entry name" value="Host-pathogen_enzymatic-act"/>
</dbReference>
<proteinExistence type="predicted"/>
<dbReference type="AlphaFoldDB" id="A0A0R0CGM5"/>
<name>A0A0R0CGM5_9GAMM</name>
<dbReference type="PATRIC" id="fig|405446.3.peg.876"/>
<organism evidence="1 2">
    <name type="scientific">Stenotrophomonas terrae</name>
    <dbReference type="NCBI Taxonomy" id="405446"/>
    <lineage>
        <taxon>Bacteria</taxon>
        <taxon>Pseudomonadati</taxon>
        <taxon>Pseudomonadota</taxon>
        <taxon>Gammaproteobacteria</taxon>
        <taxon>Lysobacterales</taxon>
        <taxon>Lysobacteraceae</taxon>
        <taxon>Stenotrophomonas</taxon>
    </lineage>
</organism>
<keyword evidence="2" id="KW-1185">Reference proteome</keyword>
<evidence type="ECO:0000313" key="1">
    <source>
        <dbReference type="EMBL" id="KRG68677.1"/>
    </source>
</evidence>
<gene>
    <name evidence="1" type="ORF">ABB27_07165</name>
</gene>
<comment type="caution">
    <text evidence="1">The sequence shown here is derived from an EMBL/GenBank/DDBJ whole genome shotgun (WGS) entry which is preliminary data.</text>
</comment>
<dbReference type="PANTHER" id="PTHR47197">
    <property type="entry name" value="PROTEIN NIRF"/>
    <property type="match status" value="1"/>
</dbReference>
<sequence>MIFSADGKNLYVTENDDNTVAIIDVPAAHVLRRIGDSSQSPAAEDGCMDNFCRGKGATGVAVNRDQQRAYVSSWEINALTAFDLRNGQVLWSTALQRFPQTVLLTPDGTQAWTFNLVANSISVVNAATGAALGEVIALEGGDARYLPFGRPLAFAMAPDGRHVYAGSVHSNSIDVFDVAKRSRSARIDSGEAPHDLAVDAVTGNVVALFSDGVVEYDRQKLAPLRAYRFCGEMTTWNIALSTDGRSMALTFPKQAIAMVVERNTGLLTHVFHTDDWPSKAAFSPDSHRLAVLNAGKTPTVSLLDVHARMALDPLRSQISELFCQPGTENTQWMR</sequence>
<dbReference type="Gene3D" id="2.130.10.10">
    <property type="entry name" value="YVTN repeat-like/Quinoprotein amine dehydrogenase"/>
    <property type="match status" value="2"/>
</dbReference>
<dbReference type="InterPro" id="IPR015943">
    <property type="entry name" value="WD40/YVTN_repeat-like_dom_sf"/>
</dbReference>
<dbReference type="PANTHER" id="PTHR47197:SF3">
    <property type="entry name" value="DIHYDRO-HEME D1 DEHYDROGENASE"/>
    <property type="match status" value="1"/>
</dbReference>